<sequence>LPMDYFKQTSPNEYRYLDYYRHCQKQDDFTYSFRREADKLQRCLTLLAYDKSEDVRIGTARLLSSFEQEDQPALRRTRHALQTWFWGSTCFTGHRTKYEDVNIFWKQIESENSIDSAEAEVACKFIYRSAGIVDTALTSVEEKMKQNRKCASVDEERFPKINKYVTPTRESPSDNSPTLPHRKRMREDLQPNLVETVVSDYEYDEEQKETSDNEEYSDDEDSEIEMSENTLESFDEADQLIESEWKLSSGKLVKNVLSEKALNIFESCKNSKRLNAYQASVIRLGFSSVVDLSSEFQDGMSTWFGSEWAGLKQKAQNQINMIPMKFEGCVLDSIMKIENLCLEYQYWEARDYLLNQMKDRSATKIYLQIVKIYFTILDTLLNDPYVFVDENNKETKLTEMEFVLKTVAPVMNIIFSDINHLVRLRWGETVSKASTACRKIDLKIETRGQCIELSHTECARSPTPAKIVRDRSKILRTNKCILDNILKRNISDQAVEDSAVFAFQFAGLYGQLLAVDLFDNGLYFGLEGPDFKFPSQLPNIKPLRQTLEERIIQKATILLQFDTQINPYKKIFHSIDEKQPEPKHKKIKFIRSTYFTPRKRNQNFFY</sequence>
<evidence type="ECO:0000313" key="3">
    <source>
        <dbReference type="Proteomes" id="UP000789570"/>
    </source>
</evidence>
<feature type="region of interest" description="Disordered" evidence="1">
    <location>
        <begin position="161"/>
        <end position="228"/>
    </location>
</feature>
<comment type="caution">
    <text evidence="2">The sequence shown here is derived from an EMBL/GenBank/DDBJ whole genome shotgun (WGS) entry which is preliminary data.</text>
</comment>
<name>A0A9N8WT78_9GLOM</name>
<dbReference type="Proteomes" id="UP000789570">
    <property type="component" value="Unassembled WGS sequence"/>
</dbReference>
<proteinExistence type="predicted"/>
<dbReference type="EMBL" id="CAJVPQ010000564">
    <property type="protein sequence ID" value="CAG8492739.1"/>
    <property type="molecule type" value="Genomic_DNA"/>
</dbReference>
<protein>
    <submittedName>
        <fullName evidence="2">159_t:CDS:1</fullName>
    </submittedName>
</protein>
<feature type="compositionally biased region" description="Polar residues" evidence="1">
    <location>
        <begin position="168"/>
        <end position="178"/>
    </location>
</feature>
<dbReference type="OrthoDB" id="2271399at2759"/>
<keyword evidence="3" id="KW-1185">Reference proteome</keyword>
<dbReference type="AlphaFoldDB" id="A0A9N8WT78"/>
<evidence type="ECO:0000256" key="1">
    <source>
        <dbReference type="SAM" id="MobiDB-lite"/>
    </source>
</evidence>
<evidence type="ECO:0000313" key="2">
    <source>
        <dbReference type="EMBL" id="CAG8492739.1"/>
    </source>
</evidence>
<gene>
    <name evidence="2" type="ORF">FCALED_LOCUS3300</name>
</gene>
<feature type="compositionally biased region" description="Acidic residues" evidence="1">
    <location>
        <begin position="201"/>
        <end position="226"/>
    </location>
</feature>
<feature type="non-terminal residue" evidence="2">
    <location>
        <position position="606"/>
    </location>
</feature>
<organism evidence="2 3">
    <name type="scientific">Funneliformis caledonium</name>
    <dbReference type="NCBI Taxonomy" id="1117310"/>
    <lineage>
        <taxon>Eukaryota</taxon>
        <taxon>Fungi</taxon>
        <taxon>Fungi incertae sedis</taxon>
        <taxon>Mucoromycota</taxon>
        <taxon>Glomeromycotina</taxon>
        <taxon>Glomeromycetes</taxon>
        <taxon>Glomerales</taxon>
        <taxon>Glomeraceae</taxon>
        <taxon>Funneliformis</taxon>
    </lineage>
</organism>
<accession>A0A9N8WT78</accession>
<reference evidence="2" key="1">
    <citation type="submission" date="2021-06" db="EMBL/GenBank/DDBJ databases">
        <authorList>
            <person name="Kallberg Y."/>
            <person name="Tangrot J."/>
            <person name="Rosling A."/>
        </authorList>
    </citation>
    <scope>NUCLEOTIDE SEQUENCE</scope>
    <source>
        <strain evidence="2">UK204</strain>
    </source>
</reference>